<sequence>MPAIVVKDYSWRQTSNNLIIHAPLFGHPTKVDLFAFDSYVKASYPPFILELFLWGSILEEESICTLSEDQVIFTLKKQEKGLEWPSLVKEDIDRETKRQLRAGIIERSQDAIRERGKTKSEKRDYLQKQAVRAQIDLDTSTLNKIDAMRDSHRMEAMKDLEDWRSQSEEPILLGIEGRKQDNRKAYRPPLKWFKDEDGGVKRSISGQEEVLALPGCTNETHHAVSSEKLEMKKHSDDLEVGIEECNDHNVKRTEAIDRKSMNCQLQESICTLEDSDNISKDEDDHSHTQKRKNSLVEEMNEKSLNAFYKEKEKEYSRGSKELIERLLKGKPLRRGGIFCDAEKAIPLPRKSGTISVKFSERAFPTPARESHQLEEQEWLEKQAKARKQCGFVAEDLTPEEQDPQWLKDKGDEFFKAGNYLGAISAYSHGIKLSEHMSSLYVNRSAAHYALGNYYRCAEDSSKALELMVPHCNGNKESRARCHARRGAALCKLSAPQHGIPELEAALTLVPENESIKRDLMAAKQYFDLP</sequence>
<dbReference type="GO" id="GO:0036159">
    <property type="term" value="P:inner dynein arm assembly"/>
    <property type="evidence" value="ECO:0007669"/>
    <property type="project" value="TreeGrafter"/>
</dbReference>
<dbReference type="GO" id="GO:0036158">
    <property type="term" value="P:outer dynein arm assembly"/>
    <property type="evidence" value="ECO:0007669"/>
    <property type="project" value="TreeGrafter"/>
</dbReference>
<dbReference type="Gene3D" id="1.25.40.10">
    <property type="entry name" value="Tetratricopeptide repeat domain"/>
    <property type="match status" value="1"/>
</dbReference>
<evidence type="ECO:0000313" key="4">
    <source>
        <dbReference type="RefSeq" id="XP_015587582.1"/>
    </source>
</evidence>
<evidence type="ECO:0000256" key="1">
    <source>
        <dbReference type="SAM" id="MobiDB-lite"/>
    </source>
</evidence>
<dbReference type="PROSITE" id="PS51203">
    <property type="entry name" value="CS"/>
    <property type="match status" value="1"/>
</dbReference>
<dbReference type="Pfam" id="PF04969">
    <property type="entry name" value="CS"/>
    <property type="match status" value="1"/>
</dbReference>
<name>A0AAJ7BJG3_CEPCN</name>
<dbReference type="InterPro" id="IPR008978">
    <property type="entry name" value="HSP20-like_chaperone"/>
</dbReference>
<dbReference type="PANTHER" id="PTHR46492:SF1">
    <property type="entry name" value="DYNEIN AXONEMAL ASSEMBLY FACTOR 4"/>
    <property type="match status" value="1"/>
</dbReference>
<evidence type="ECO:0000259" key="2">
    <source>
        <dbReference type="PROSITE" id="PS51203"/>
    </source>
</evidence>
<dbReference type="Proteomes" id="UP000694920">
    <property type="component" value="Unplaced"/>
</dbReference>
<dbReference type="GO" id="GO:0003341">
    <property type="term" value="P:cilium movement"/>
    <property type="evidence" value="ECO:0007669"/>
    <property type="project" value="TreeGrafter"/>
</dbReference>
<dbReference type="GeneID" id="107264155"/>
<evidence type="ECO:0000313" key="3">
    <source>
        <dbReference type="Proteomes" id="UP000694920"/>
    </source>
</evidence>
<protein>
    <submittedName>
        <fullName evidence="4">Dynein assembly factor 4, axonemal-like</fullName>
    </submittedName>
</protein>
<dbReference type="AlphaFoldDB" id="A0AAJ7BJG3"/>
<keyword evidence="3" id="KW-1185">Reference proteome</keyword>
<accession>A0AAJ7BJG3</accession>
<organism evidence="3 4">
    <name type="scientific">Cephus cinctus</name>
    <name type="common">Wheat stem sawfly</name>
    <dbReference type="NCBI Taxonomy" id="211228"/>
    <lineage>
        <taxon>Eukaryota</taxon>
        <taxon>Metazoa</taxon>
        <taxon>Ecdysozoa</taxon>
        <taxon>Arthropoda</taxon>
        <taxon>Hexapoda</taxon>
        <taxon>Insecta</taxon>
        <taxon>Pterygota</taxon>
        <taxon>Neoptera</taxon>
        <taxon>Endopterygota</taxon>
        <taxon>Hymenoptera</taxon>
        <taxon>Cephoidea</taxon>
        <taxon>Cephidae</taxon>
        <taxon>Cephus</taxon>
    </lineage>
</organism>
<reference evidence="4" key="1">
    <citation type="submission" date="2025-08" db="UniProtKB">
        <authorList>
            <consortium name="RefSeq"/>
        </authorList>
    </citation>
    <scope>IDENTIFICATION</scope>
</reference>
<dbReference type="InterPro" id="IPR011990">
    <property type="entry name" value="TPR-like_helical_dom_sf"/>
</dbReference>
<gene>
    <name evidence="4" type="primary">LOC107264155</name>
</gene>
<dbReference type="PANTHER" id="PTHR46492">
    <property type="entry name" value="DYNEIN ASSEMBLY FACTOR 4, AXONEMAL"/>
    <property type="match status" value="1"/>
</dbReference>
<dbReference type="Gene3D" id="2.60.40.790">
    <property type="match status" value="1"/>
</dbReference>
<dbReference type="KEGG" id="ccin:107264155"/>
<dbReference type="SUPFAM" id="SSF49764">
    <property type="entry name" value="HSP20-like chaperones"/>
    <property type="match status" value="1"/>
</dbReference>
<dbReference type="RefSeq" id="XP_015587582.1">
    <property type="nucleotide sequence ID" value="XM_015732096.2"/>
</dbReference>
<dbReference type="InterPro" id="IPR052004">
    <property type="entry name" value="Dynein_assembly_factor_4"/>
</dbReference>
<dbReference type="SMART" id="SM00028">
    <property type="entry name" value="TPR"/>
    <property type="match status" value="3"/>
</dbReference>
<dbReference type="InterPro" id="IPR019734">
    <property type="entry name" value="TPR_rpt"/>
</dbReference>
<proteinExistence type="predicted"/>
<dbReference type="InterPro" id="IPR007052">
    <property type="entry name" value="CS_dom"/>
</dbReference>
<feature type="domain" description="CS" evidence="2">
    <location>
        <begin position="4"/>
        <end position="88"/>
    </location>
</feature>
<feature type="compositionally biased region" description="Basic and acidic residues" evidence="1">
    <location>
        <begin position="277"/>
        <end position="287"/>
    </location>
</feature>
<dbReference type="SUPFAM" id="SSF48452">
    <property type="entry name" value="TPR-like"/>
    <property type="match status" value="1"/>
</dbReference>
<feature type="region of interest" description="Disordered" evidence="1">
    <location>
        <begin position="276"/>
        <end position="295"/>
    </location>
</feature>